<accession>A0A1Y5PE15</accession>
<evidence type="ECO:0000313" key="1">
    <source>
        <dbReference type="EMBL" id="SBS76873.1"/>
    </source>
</evidence>
<gene>
    <name evidence="1" type="ORF">MHPYR_380012</name>
</gene>
<reference evidence="1" key="1">
    <citation type="submission" date="2016-03" db="EMBL/GenBank/DDBJ databases">
        <authorList>
            <person name="Ploux O."/>
        </authorList>
    </citation>
    <scope>NUCLEOTIDE SEQUENCE</scope>
    <source>
        <strain evidence="1">UC10</strain>
    </source>
</reference>
<dbReference type="EMBL" id="FLQS01000032">
    <property type="protein sequence ID" value="SBS76873.1"/>
    <property type="molecule type" value="Genomic_DNA"/>
</dbReference>
<protein>
    <submittedName>
        <fullName evidence="1">Uncharacterized protein</fullName>
    </submittedName>
</protein>
<dbReference type="AlphaFoldDB" id="A0A1Y5PE15"/>
<proteinExistence type="predicted"/>
<organism evidence="1">
    <name type="scientific">uncultured Mycobacterium sp</name>
    <dbReference type="NCBI Taxonomy" id="171292"/>
    <lineage>
        <taxon>Bacteria</taxon>
        <taxon>Bacillati</taxon>
        <taxon>Actinomycetota</taxon>
        <taxon>Actinomycetes</taxon>
        <taxon>Mycobacteriales</taxon>
        <taxon>Mycobacteriaceae</taxon>
        <taxon>Mycobacterium</taxon>
        <taxon>environmental samples</taxon>
    </lineage>
</organism>
<name>A0A1Y5PE15_9MYCO</name>
<sequence>MDLPTPVAVTPLATLFSSCMHGWVPAVGKPLELPVPDGLGCDDVYERAIGAGFGWKIGAGCRWRR</sequence>